<dbReference type="Proteomes" id="UP001295684">
    <property type="component" value="Unassembled WGS sequence"/>
</dbReference>
<feature type="transmembrane region" description="Helical" evidence="1">
    <location>
        <begin position="107"/>
        <end position="133"/>
    </location>
</feature>
<evidence type="ECO:0000313" key="2">
    <source>
        <dbReference type="EMBL" id="CAI2382672.1"/>
    </source>
</evidence>
<dbReference type="AlphaFoldDB" id="A0AAD2D6P2"/>
<keyword evidence="3" id="KW-1185">Reference proteome</keyword>
<sequence length="172" mass="19736">MEPGFKQGSTFKFLRSVNIAILIINFLFIWGSSQKYGIFMDILPYHLVFILPSALYHMLGSKDEVSSHPRVRKILSRLGSVFHLFLILAFVINYVKLANSTEENEIYLLWAIMFFLSFPAAIISVSFLLMVLLPSEPKRLILVTTNHCQMDRPLIYSSTPKPLTLPYQHLSP</sequence>
<feature type="transmembrane region" description="Helical" evidence="1">
    <location>
        <begin position="78"/>
        <end position="95"/>
    </location>
</feature>
<keyword evidence="1" id="KW-1133">Transmembrane helix</keyword>
<name>A0AAD2D6P2_EUPCR</name>
<keyword evidence="1" id="KW-0472">Membrane</keyword>
<reference evidence="2" key="1">
    <citation type="submission" date="2023-07" db="EMBL/GenBank/DDBJ databases">
        <authorList>
            <consortium name="AG Swart"/>
            <person name="Singh M."/>
            <person name="Singh A."/>
            <person name="Seah K."/>
            <person name="Emmerich C."/>
        </authorList>
    </citation>
    <scope>NUCLEOTIDE SEQUENCE</scope>
    <source>
        <strain evidence="2">DP1</strain>
    </source>
</reference>
<protein>
    <recommendedName>
        <fullName evidence="4">Transmembrane protein</fullName>
    </recommendedName>
</protein>
<evidence type="ECO:0000313" key="3">
    <source>
        <dbReference type="Proteomes" id="UP001295684"/>
    </source>
</evidence>
<proteinExistence type="predicted"/>
<accession>A0AAD2D6P2</accession>
<feature type="transmembrane region" description="Helical" evidence="1">
    <location>
        <begin position="12"/>
        <end position="30"/>
    </location>
</feature>
<organism evidence="2 3">
    <name type="scientific">Euplotes crassus</name>
    <dbReference type="NCBI Taxonomy" id="5936"/>
    <lineage>
        <taxon>Eukaryota</taxon>
        <taxon>Sar</taxon>
        <taxon>Alveolata</taxon>
        <taxon>Ciliophora</taxon>
        <taxon>Intramacronucleata</taxon>
        <taxon>Spirotrichea</taxon>
        <taxon>Hypotrichia</taxon>
        <taxon>Euplotida</taxon>
        <taxon>Euplotidae</taxon>
        <taxon>Moneuplotes</taxon>
    </lineage>
</organism>
<dbReference type="EMBL" id="CAMPGE010024857">
    <property type="protein sequence ID" value="CAI2382672.1"/>
    <property type="molecule type" value="Genomic_DNA"/>
</dbReference>
<comment type="caution">
    <text evidence="2">The sequence shown here is derived from an EMBL/GenBank/DDBJ whole genome shotgun (WGS) entry which is preliminary data.</text>
</comment>
<evidence type="ECO:0008006" key="4">
    <source>
        <dbReference type="Google" id="ProtNLM"/>
    </source>
</evidence>
<feature type="transmembrane region" description="Helical" evidence="1">
    <location>
        <begin position="36"/>
        <end position="57"/>
    </location>
</feature>
<keyword evidence="1" id="KW-0812">Transmembrane</keyword>
<gene>
    <name evidence="2" type="ORF">ECRASSUSDP1_LOCUS24152</name>
</gene>
<evidence type="ECO:0000256" key="1">
    <source>
        <dbReference type="SAM" id="Phobius"/>
    </source>
</evidence>